<dbReference type="OrthoDB" id="9451547at2759"/>
<dbReference type="VEuPathDB" id="VectorBase:HLOH_060800"/>
<evidence type="ECO:0000256" key="2">
    <source>
        <dbReference type="SAM" id="Coils"/>
    </source>
</evidence>
<sequence>MCACRLEGMMQPSSGASQSPMLGELEDYLHEIRGRDVVADDDEADAGDVYSQLAQKEKDLLLAAEIGKELLERNSDLSRQNERLTEEYSRKLESARGPDACTSLRTFGGGPVAISACSAPVFCIRQRGAPAEGADRAPLGRQWGSGQATHAGWLAVRVQTVLQTSSRARSRDGATLALLRRRRMTEDRGQIGRREKSRPGACSPGKSGRKRKASTEPGSPGGGRAVKKGSGR</sequence>
<protein>
    <recommendedName>
        <fullName evidence="4">HAP1 N-terminal domain-containing protein</fullName>
    </recommendedName>
</protein>
<dbReference type="InterPro" id="IPR006933">
    <property type="entry name" value="HAP1_N"/>
</dbReference>
<feature type="region of interest" description="Disordered" evidence="3">
    <location>
        <begin position="165"/>
        <end position="232"/>
    </location>
</feature>
<dbReference type="InterPro" id="IPR051149">
    <property type="entry name" value="Spindly/BICDR_Dynein_Adapter"/>
</dbReference>
<organism evidence="5 6">
    <name type="scientific">Haemaphysalis longicornis</name>
    <name type="common">Bush tick</name>
    <dbReference type="NCBI Taxonomy" id="44386"/>
    <lineage>
        <taxon>Eukaryota</taxon>
        <taxon>Metazoa</taxon>
        <taxon>Ecdysozoa</taxon>
        <taxon>Arthropoda</taxon>
        <taxon>Chelicerata</taxon>
        <taxon>Arachnida</taxon>
        <taxon>Acari</taxon>
        <taxon>Parasitiformes</taxon>
        <taxon>Ixodida</taxon>
        <taxon>Ixodoidea</taxon>
        <taxon>Ixodidae</taxon>
        <taxon>Haemaphysalinae</taxon>
        <taxon>Haemaphysalis</taxon>
    </lineage>
</organism>
<keyword evidence="6" id="KW-1185">Reference proteome</keyword>
<reference evidence="5 6" key="1">
    <citation type="journal article" date="2020" name="Cell">
        <title>Large-Scale Comparative Analyses of Tick Genomes Elucidate Their Genetic Diversity and Vector Capacities.</title>
        <authorList>
            <consortium name="Tick Genome and Microbiome Consortium (TIGMIC)"/>
            <person name="Jia N."/>
            <person name="Wang J."/>
            <person name="Shi W."/>
            <person name="Du L."/>
            <person name="Sun Y."/>
            <person name="Zhan W."/>
            <person name="Jiang J.F."/>
            <person name="Wang Q."/>
            <person name="Zhang B."/>
            <person name="Ji P."/>
            <person name="Bell-Sakyi L."/>
            <person name="Cui X.M."/>
            <person name="Yuan T.T."/>
            <person name="Jiang B.G."/>
            <person name="Yang W.F."/>
            <person name="Lam T.T."/>
            <person name="Chang Q.C."/>
            <person name="Ding S.J."/>
            <person name="Wang X.J."/>
            <person name="Zhu J.G."/>
            <person name="Ruan X.D."/>
            <person name="Zhao L."/>
            <person name="Wei J.T."/>
            <person name="Ye R.Z."/>
            <person name="Que T.C."/>
            <person name="Du C.H."/>
            <person name="Zhou Y.H."/>
            <person name="Cheng J.X."/>
            <person name="Dai P.F."/>
            <person name="Guo W.B."/>
            <person name="Han X.H."/>
            <person name="Huang E.J."/>
            <person name="Li L.F."/>
            <person name="Wei W."/>
            <person name="Gao Y.C."/>
            <person name="Liu J.Z."/>
            <person name="Shao H.Z."/>
            <person name="Wang X."/>
            <person name="Wang C.C."/>
            <person name="Yang T.C."/>
            <person name="Huo Q.B."/>
            <person name="Li W."/>
            <person name="Chen H.Y."/>
            <person name="Chen S.E."/>
            <person name="Zhou L.G."/>
            <person name="Ni X.B."/>
            <person name="Tian J.H."/>
            <person name="Sheng Y."/>
            <person name="Liu T."/>
            <person name="Pan Y.S."/>
            <person name="Xia L.Y."/>
            <person name="Li J."/>
            <person name="Zhao F."/>
            <person name="Cao W.C."/>
        </authorList>
    </citation>
    <scope>NUCLEOTIDE SEQUENCE [LARGE SCALE GENOMIC DNA]</scope>
    <source>
        <strain evidence="5">HaeL-2018</strain>
    </source>
</reference>
<name>A0A9J6GRP9_HAELO</name>
<evidence type="ECO:0000313" key="6">
    <source>
        <dbReference type="Proteomes" id="UP000821853"/>
    </source>
</evidence>
<dbReference type="EMBL" id="JABSTR010000008">
    <property type="protein sequence ID" value="KAH9377393.1"/>
    <property type="molecule type" value="Genomic_DNA"/>
</dbReference>
<gene>
    <name evidence="5" type="ORF">HPB48_008599</name>
</gene>
<feature type="domain" description="HAP1 N-terminal" evidence="4">
    <location>
        <begin position="43"/>
        <end position="91"/>
    </location>
</feature>
<feature type="compositionally biased region" description="Basic and acidic residues" evidence="3">
    <location>
        <begin position="184"/>
        <end position="198"/>
    </location>
</feature>
<comment type="caution">
    <text evidence="5">The sequence shown here is derived from an EMBL/GenBank/DDBJ whole genome shotgun (WGS) entry which is preliminary data.</text>
</comment>
<dbReference type="Pfam" id="PF04849">
    <property type="entry name" value="HAP1_N"/>
    <property type="match status" value="1"/>
</dbReference>
<feature type="coiled-coil region" evidence="2">
    <location>
        <begin position="67"/>
        <end position="94"/>
    </location>
</feature>
<evidence type="ECO:0000256" key="3">
    <source>
        <dbReference type="SAM" id="MobiDB-lite"/>
    </source>
</evidence>
<dbReference type="PANTHER" id="PTHR32123:SF13">
    <property type="entry name" value="BICAUDAL D-RELATED PROTEIN HOMOLOG"/>
    <property type="match status" value="1"/>
</dbReference>
<accession>A0A9J6GRP9</accession>
<evidence type="ECO:0000256" key="1">
    <source>
        <dbReference type="ARBA" id="ARBA00023054"/>
    </source>
</evidence>
<dbReference type="AlphaFoldDB" id="A0A9J6GRP9"/>
<keyword evidence="1 2" id="KW-0175">Coiled coil</keyword>
<proteinExistence type="predicted"/>
<evidence type="ECO:0000259" key="4">
    <source>
        <dbReference type="Pfam" id="PF04849"/>
    </source>
</evidence>
<dbReference type="Proteomes" id="UP000821853">
    <property type="component" value="Unassembled WGS sequence"/>
</dbReference>
<dbReference type="PANTHER" id="PTHR32123">
    <property type="entry name" value="BICD FAMILY-LIKE CARGO ADAPTER"/>
    <property type="match status" value="1"/>
</dbReference>
<evidence type="ECO:0000313" key="5">
    <source>
        <dbReference type="EMBL" id="KAH9377393.1"/>
    </source>
</evidence>